<dbReference type="AlphaFoldDB" id="A0A5B8S1Z0"/>
<evidence type="ECO:0000313" key="3">
    <source>
        <dbReference type="Proteomes" id="UP000321172"/>
    </source>
</evidence>
<keyword evidence="3" id="KW-1185">Reference proteome</keyword>
<reference evidence="2 3" key="1">
    <citation type="journal article" date="2013" name="J. Microbiol. Biotechnol.">
        <title>Novosphingobium ginsenosidimutans sp. nov., with the ability to convert ginsenoside.</title>
        <authorList>
            <person name="Kim J.K."/>
            <person name="He D."/>
            <person name="Liu Q.M."/>
            <person name="Park H.Y."/>
            <person name="Jung M.S."/>
            <person name="Yoon M.H."/>
            <person name="Kim S.C."/>
            <person name="Im W.T."/>
        </authorList>
    </citation>
    <scope>NUCLEOTIDE SEQUENCE [LARGE SCALE GENOMIC DNA]</scope>
    <source>
        <strain evidence="2 3">FW-6</strain>
    </source>
</reference>
<dbReference type="OrthoDB" id="7428521at2"/>
<dbReference type="KEGG" id="ngf:FRF71_02680"/>
<feature type="compositionally biased region" description="Basic and acidic residues" evidence="1">
    <location>
        <begin position="46"/>
        <end position="58"/>
    </location>
</feature>
<feature type="region of interest" description="Disordered" evidence="1">
    <location>
        <begin position="46"/>
        <end position="68"/>
    </location>
</feature>
<accession>A0A5B8S1Z0</accession>
<evidence type="ECO:0000313" key="2">
    <source>
        <dbReference type="EMBL" id="QEA15128.1"/>
    </source>
</evidence>
<organism evidence="2 3">
    <name type="scientific">Novosphingobium ginsenosidimutans</name>
    <dbReference type="NCBI Taxonomy" id="1176536"/>
    <lineage>
        <taxon>Bacteria</taxon>
        <taxon>Pseudomonadati</taxon>
        <taxon>Pseudomonadota</taxon>
        <taxon>Alphaproteobacteria</taxon>
        <taxon>Sphingomonadales</taxon>
        <taxon>Sphingomonadaceae</taxon>
        <taxon>Novosphingobium</taxon>
    </lineage>
</organism>
<sequence length="68" mass="7535">MMLTGKIANYDAMLGAGFIFPDAGGERLPFARADLHRPAYIPQEDDRFSYEPRSDGVGDCRATNLRKA</sequence>
<evidence type="ECO:0000256" key="1">
    <source>
        <dbReference type="SAM" id="MobiDB-lite"/>
    </source>
</evidence>
<dbReference type="EMBL" id="CP042345">
    <property type="protein sequence ID" value="QEA15128.1"/>
    <property type="molecule type" value="Genomic_DNA"/>
</dbReference>
<dbReference type="Proteomes" id="UP000321172">
    <property type="component" value="Chromosome"/>
</dbReference>
<protein>
    <submittedName>
        <fullName evidence="2">Cold-shock protein</fullName>
    </submittedName>
</protein>
<dbReference type="RefSeq" id="WP_147089109.1">
    <property type="nucleotide sequence ID" value="NZ_BAABJD010000002.1"/>
</dbReference>
<proteinExistence type="predicted"/>
<name>A0A5B8S1Z0_9SPHN</name>
<gene>
    <name evidence="2" type="ORF">FRF71_02680</name>
</gene>